<dbReference type="AlphaFoldDB" id="A0A7W8HIP7"/>
<dbReference type="InterPro" id="IPR007560">
    <property type="entry name" value="Restrct_endonuc_IV_Mrr"/>
</dbReference>
<protein>
    <submittedName>
        <fullName evidence="3">Restriction system protein</fullName>
    </submittedName>
</protein>
<keyword evidence="1" id="KW-0812">Transmembrane</keyword>
<dbReference type="RefSeq" id="WP_183968624.1">
    <property type="nucleotide sequence ID" value="NZ_BAABEW010000012.1"/>
</dbReference>
<dbReference type="InterPro" id="IPR011335">
    <property type="entry name" value="Restrct_endonuc-II-like"/>
</dbReference>
<feature type="transmembrane region" description="Helical" evidence="1">
    <location>
        <begin position="41"/>
        <end position="61"/>
    </location>
</feature>
<keyword evidence="4" id="KW-1185">Reference proteome</keyword>
<reference evidence="3 4" key="1">
    <citation type="submission" date="2020-08" db="EMBL/GenBank/DDBJ databases">
        <title>Genomic Encyclopedia of Type Strains, Phase IV (KMG-IV): sequencing the most valuable type-strain genomes for metagenomic binning, comparative biology and taxonomic classification.</title>
        <authorList>
            <person name="Goeker M."/>
        </authorList>
    </citation>
    <scope>NUCLEOTIDE SEQUENCE [LARGE SCALE GENOMIC DNA]</scope>
    <source>
        <strain evidence="3 4">DSM 29781</strain>
    </source>
</reference>
<comment type="caution">
    <text evidence="3">The sequence shown here is derived from an EMBL/GenBank/DDBJ whole genome shotgun (WGS) entry which is preliminary data.</text>
</comment>
<dbReference type="GO" id="GO:0003677">
    <property type="term" value="F:DNA binding"/>
    <property type="evidence" value="ECO:0007669"/>
    <property type="project" value="InterPro"/>
</dbReference>
<dbReference type="GO" id="GO:0004519">
    <property type="term" value="F:endonuclease activity"/>
    <property type="evidence" value="ECO:0007669"/>
    <property type="project" value="InterPro"/>
</dbReference>
<dbReference type="GO" id="GO:0009307">
    <property type="term" value="P:DNA restriction-modification system"/>
    <property type="evidence" value="ECO:0007669"/>
    <property type="project" value="InterPro"/>
</dbReference>
<dbReference type="Proteomes" id="UP000532440">
    <property type="component" value="Unassembled WGS sequence"/>
</dbReference>
<dbReference type="SUPFAM" id="SSF52980">
    <property type="entry name" value="Restriction endonuclease-like"/>
    <property type="match status" value="1"/>
</dbReference>
<evidence type="ECO:0000313" key="4">
    <source>
        <dbReference type="Proteomes" id="UP000532440"/>
    </source>
</evidence>
<gene>
    <name evidence="3" type="ORF">HNQ70_002803</name>
</gene>
<evidence type="ECO:0000259" key="2">
    <source>
        <dbReference type="Pfam" id="PF04471"/>
    </source>
</evidence>
<name>A0A7W8HIP7_9BURK</name>
<dbReference type="Pfam" id="PF04471">
    <property type="entry name" value="Mrr_cat"/>
    <property type="match status" value="1"/>
</dbReference>
<proteinExistence type="predicted"/>
<keyword evidence="1" id="KW-1133">Transmembrane helix</keyword>
<accession>A0A7W8HIP7</accession>
<evidence type="ECO:0000313" key="3">
    <source>
        <dbReference type="EMBL" id="MBB5272780.1"/>
    </source>
</evidence>
<keyword evidence="1" id="KW-0472">Membrane</keyword>
<feature type="transmembrane region" description="Helical" evidence="1">
    <location>
        <begin position="12"/>
        <end position="35"/>
    </location>
</feature>
<feature type="domain" description="Restriction endonuclease type IV Mrr" evidence="2">
    <location>
        <begin position="80"/>
        <end position="186"/>
    </location>
</feature>
<sequence>MKFRIAENSLFAILLRSNWWVSFLVAGGIVLLSSLLLPAQFIVYGAIVAAPFLVIGFIAAWRQLQAPGAASIAATVERVAAMSREELTAALEEGFRREGHTVSRIDSPGADLELTRGGRTVLVSCRRWKAGRTGVEPLRELQALREARNAQGASCVAIGEVTDTALAFAARHGIALMQGPELTALLRGKALSRRA</sequence>
<dbReference type="EMBL" id="JACHGB010000005">
    <property type="protein sequence ID" value="MBB5272780.1"/>
    <property type="molecule type" value="Genomic_DNA"/>
</dbReference>
<evidence type="ECO:0000256" key="1">
    <source>
        <dbReference type="SAM" id="Phobius"/>
    </source>
</evidence>
<organism evidence="3 4">
    <name type="scientific">Quisquiliibacterium transsilvanicum</name>
    <dbReference type="NCBI Taxonomy" id="1549638"/>
    <lineage>
        <taxon>Bacteria</taxon>
        <taxon>Pseudomonadati</taxon>
        <taxon>Pseudomonadota</taxon>
        <taxon>Betaproteobacteria</taxon>
        <taxon>Burkholderiales</taxon>
        <taxon>Burkholderiaceae</taxon>
        <taxon>Quisquiliibacterium</taxon>
    </lineage>
</organism>